<organism evidence="3 4">
    <name type="scientific">Longimicrobium terrae</name>
    <dbReference type="NCBI Taxonomy" id="1639882"/>
    <lineage>
        <taxon>Bacteria</taxon>
        <taxon>Pseudomonadati</taxon>
        <taxon>Gemmatimonadota</taxon>
        <taxon>Longimicrobiia</taxon>
        <taxon>Longimicrobiales</taxon>
        <taxon>Longimicrobiaceae</taxon>
        <taxon>Longimicrobium</taxon>
    </lineage>
</organism>
<proteinExistence type="predicted"/>
<accession>A0A841H536</accession>
<dbReference type="SUPFAM" id="SSF52540">
    <property type="entry name" value="P-loop containing nucleoside triphosphate hydrolases"/>
    <property type="match status" value="1"/>
</dbReference>
<evidence type="ECO:0000313" key="3">
    <source>
        <dbReference type="EMBL" id="MBB6073083.1"/>
    </source>
</evidence>
<keyword evidence="4" id="KW-1185">Reference proteome</keyword>
<comment type="caution">
    <text evidence="3">The sequence shown here is derived from an EMBL/GenBank/DDBJ whole genome shotgun (WGS) entry which is preliminary data.</text>
</comment>
<reference evidence="3 4" key="1">
    <citation type="submission" date="2020-08" db="EMBL/GenBank/DDBJ databases">
        <title>Genomic Encyclopedia of Type Strains, Phase IV (KMG-IV): sequencing the most valuable type-strain genomes for metagenomic binning, comparative biology and taxonomic classification.</title>
        <authorList>
            <person name="Goeker M."/>
        </authorList>
    </citation>
    <scope>NUCLEOTIDE SEQUENCE [LARGE SCALE GENOMIC DNA]</scope>
    <source>
        <strain evidence="3 4">DSM 29007</strain>
    </source>
</reference>
<dbReference type="Pfam" id="PF17396">
    <property type="entry name" value="DUF1611_N"/>
    <property type="match status" value="1"/>
</dbReference>
<dbReference type="Gene3D" id="3.40.50.300">
    <property type="entry name" value="P-loop containing nucleotide triphosphate hydrolases"/>
    <property type="match status" value="1"/>
</dbReference>
<dbReference type="PIRSF" id="PIRSF026760">
    <property type="entry name" value="UCP026760"/>
    <property type="match status" value="1"/>
</dbReference>
<dbReference type="Pfam" id="PF07755">
    <property type="entry name" value="DUF1611"/>
    <property type="match status" value="1"/>
</dbReference>
<dbReference type="InterPro" id="IPR035086">
    <property type="entry name" value="DgcN-like_C"/>
</dbReference>
<dbReference type="Gene3D" id="3.40.50.720">
    <property type="entry name" value="NAD(P)-binding Rossmann-like Domain"/>
    <property type="match status" value="1"/>
</dbReference>
<protein>
    <submittedName>
        <fullName evidence="3">Putative NAD-dependent epimerase/dehydratase family protein</fullName>
    </submittedName>
</protein>
<feature type="domain" description="D-glutamate N-acetyltransferase-like C-terminal" evidence="1">
    <location>
        <begin position="144"/>
        <end position="346"/>
    </location>
</feature>
<dbReference type="InterPro" id="IPR035402">
    <property type="entry name" value="DgcN-like_N"/>
</dbReference>
<sequence>MQQPDLTTYRYLVLAEGHFGPLTSKTANSAVRFLPDRVLGIVDSTRAGQTVQDVLGFGGEIPIMGSMEEGLRLNPTALLIGIAPQGGALPPAWRPALTAAIRAGLHVVAGLHAYLADDAELSSLAAEHGVRIHDLRRPPAGLPVSKGHARNIGAYSVLTVGTDCNIGKMTAGLRIRDALRARDAKVGFAATGQTGILIEGWGIAVDAVVADFIGGAAETLVLKAAEGNDIVMVEGQGSLVHPGYSGVTLGLLHGSMPDGMILCHQPTRTCPYGAGNPYSWMPLPSVPEMIRIVEGAIAPLRPSPVIGVSLVTFDMDEAAARDEVARIQDLTGLPTTDPVRFGAEPLADAILRAAARKKGN</sequence>
<dbReference type="InterPro" id="IPR027417">
    <property type="entry name" value="P-loop_NTPase"/>
</dbReference>
<feature type="domain" description="D-glutamate N-acetyltransferase-like N-terminal" evidence="2">
    <location>
        <begin position="45"/>
        <end position="138"/>
    </location>
</feature>
<dbReference type="Proteomes" id="UP000582837">
    <property type="component" value="Unassembled WGS sequence"/>
</dbReference>
<evidence type="ECO:0000259" key="2">
    <source>
        <dbReference type="Pfam" id="PF17396"/>
    </source>
</evidence>
<name>A0A841H536_9BACT</name>
<evidence type="ECO:0000259" key="1">
    <source>
        <dbReference type="Pfam" id="PF07755"/>
    </source>
</evidence>
<dbReference type="EMBL" id="JACHIA010000021">
    <property type="protein sequence ID" value="MBB6073083.1"/>
    <property type="molecule type" value="Genomic_DNA"/>
</dbReference>
<evidence type="ECO:0000313" key="4">
    <source>
        <dbReference type="Proteomes" id="UP000582837"/>
    </source>
</evidence>
<dbReference type="RefSeq" id="WP_170035141.1">
    <property type="nucleotide sequence ID" value="NZ_JABDTL010000001.1"/>
</dbReference>
<dbReference type="InterPro" id="IPR011669">
    <property type="entry name" value="DgcN-like"/>
</dbReference>
<dbReference type="PANTHER" id="PTHR40690">
    <property type="entry name" value="GLL3100 PROTEIN"/>
    <property type="match status" value="1"/>
</dbReference>
<gene>
    <name evidence="3" type="ORF">HNQ61_004750</name>
</gene>
<dbReference type="PANTHER" id="PTHR40690:SF1">
    <property type="entry name" value="DUF1611 DOMAIN-CONTAINING PROTEIN"/>
    <property type="match status" value="1"/>
</dbReference>
<dbReference type="AlphaFoldDB" id="A0A841H536"/>